<evidence type="ECO:0000256" key="7">
    <source>
        <dbReference type="ARBA" id="ARBA00023136"/>
    </source>
</evidence>
<dbReference type="InterPro" id="IPR007235">
    <property type="entry name" value="Glyco_trans_28_C"/>
</dbReference>
<keyword evidence="3 10" id="KW-0328">Glycosyltransferase</keyword>
<feature type="binding site" evidence="10">
    <location>
        <position position="176"/>
    </location>
    <ligand>
        <name>UDP-N-acetyl-alpha-D-glucosamine</name>
        <dbReference type="ChEBI" id="CHEBI:57705"/>
    </ligand>
</feature>
<comment type="function">
    <text evidence="10">Cell wall formation. Catalyzes the transfer of a GlcNAc subunit on undecaprenyl-pyrophosphoryl-MurNAc-pentapeptide (lipid intermediate I) to form undecaprenyl-pyrophosphoryl-MurNAc-(pentapeptide)GlcNAc (lipid intermediate II).</text>
</comment>
<dbReference type="PANTHER" id="PTHR21015">
    <property type="entry name" value="UDP-N-ACETYLGLUCOSAMINE--N-ACETYLMURAMYL-(PENTAPEPTIDE) PYROPHOSPHORYL-UNDECAPRENOL N-ACETYLGLUCOSAMINE TRANSFERASE 1"/>
    <property type="match status" value="1"/>
</dbReference>
<dbReference type="GO" id="GO:0051991">
    <property type="term" value="F:UDP-N-acetyl-D-glucosamine:N-acetylmuramoyl-L-alanyl-D-glutamyl-meso-2,6-diaminopimelyl-D-alanyl-D-alanine-diphosphoundecaprenol 4-beta-N-acetylglucosaminlytransferase activity"/>
    <property type="evidence" value="ECO:0007669"/>
    <property type="project" value="RHEA"/>
</dbReference>
<feature type="domain" description="Glycosyl transferase family 28 C-terminal" evidence="12">
    <location>
        <begin position="199"/>
        <end position="364"/>
    </location>
</feature>
<accession>A0A2M7D712</accession>
<dbReference type="CDD" id="cd03785">
    <property type="entry name" value="GT28_MurG"/>
    <property type="match status" value="1"/>
</dbReference>
<keyword evidence="9 10" id="KW-0961">Cell wall biogenesis/degradation</keyword>
<dbReference type="GO" id="GO:0005886">
    <property type="term" value="C:plasma membrane"/>
    <property type="evidence" value="ECO:0007669"/>
    <property type="project" value="UniProtKB-SubCell"/>
</dbReference>
<keyword evidence="8 10" id="KW-0131">Cell cycle</keyword>
<evidence type="ECO:0000256" key="10">
    <source>
        <dbReference type="HAMAP-Rule" id="MF_00033"/>
    </source>
</evidence>
<keyword evidence="2 10" id="KW-0132">Cell division</keyword>
<evidence type="ECO:0000256" key="3">
    <source>
        <dbReference type="ARBA" id="ARBA00022676"/>
    </source>
</evidence>
<evidence type="ECO:0000256" key="6">
    <source>
        <dbReference type="ARBA" id="ARBA00022984"/>
    </source>
</evidence>
<name>A0A2M7D712_9BACT</name>
<comment type="catalytic activity">
    <reaction evidence="10">
        <text>di-trans,octa-cis-undecaprenyl diphospho-N-acetyl-alpha-D-muramoyl-L-alanyl-D-glutamyl-meso-2,6-diaminopimeloyl-D-alanyl-D-alanine + UDP-N-acetyl-alpha-D-glucosamine = di-trans,octa-cis-undecaprenyl diphospho-[N-acetyl-alpha-D-glucosaminyl-(1-&gt;4)]-N-acetyl-alpha-D-muramoyl-L-alanyl-D-glutamyl-meso-2,6-diaminopimeloyl-D-alanyl-D-alanine + UDP + H(+)</text>
        <dbReference type="Rhea" id="RHEA:31227"/>
        <dbReference type="ChEBI" id="CHEBI:15378"/>
        <dbReference type="ChEBI" id="CHEBI:57705"/>
        <dbReference type="ChEBI" id="CHEBI:58223"/>
        <dbReference type="ChEBI" id="CHEBI:61387"/>
        <dbReference type="ChEBI" id="CHEBI:61388"/>
        <dbReference type="EC" id="2.4.1.227"/>
    </reaction>
</comment>
<feature type="domain" description="Glycosyltransferase family 28 N-terminal" evidence="11">
    <location>
        <begin position="3"/>
        <end position="154"/>
    </location>
</feature>
<dbReference type="GO" id="GO:0051301">
    <property type="term" value="P:cell division"/>
    <property type="evidence" value="ECO:0007669"/>
    <property type="project" value="UniProtKB-KW"/>
</dbReference>
<dbReference type="SUPFAM" id="SSF53756">
    <property type="entry name" value="UDP-Glycosyltransferase/glycogen phosphorylase"/>
    <property type="match status" value="1"/>
</dbReference>
<comment type="pathway">
    <text evidence="10">Cell wall biogenesis; peptidoglycan biosynthesis.</text>
</comment>
<comment type="similarity">
    <text evidence="10">Belongs to the glycosyltransferase 28 family. MurG subfamily.</text>
</comment>
<dbReference type="Pfam" id="PF03033">
    <property type="entry name" value="Glyco_transf_28"/>
    <property type="match status" value="1"/>
</dbReference>
<dbReference type="Gene3D" id="3.40.50.2000">
    <property type="entry name" value="Glycogen Phosphorylase B"/>
    <property type="match status" value="2"/>
</dbReference>
<dbReference type="EMBL" id="PEUE01000004">
    <property type="protein sequence ID" value="PIV38791.1"/>
    <property type="molecule type" value="Genomic_DNA"/>
</dbReference>
<evidence type="ECO:0000313" key="14">
    <source>
        <dbReference type="Proteomes" id="UP000229247"/>
    </source>
</evidence>
<dbReference type="GO" id="GO:0009252">
    <property type="term" value="P:peptidoglycan biosynthetic process"/>
    <property type="evidence" value="ECO:0007669"/>
    <property type="project" value="UniProtKB-UniRule"/>
</dbReference>
<dbReference type="Pfam" id="PF04101">
    <property type="entry name" value="Glyco_tran_28_C"/>
    <property type="match status" value="1"/>
</dbReference>
<dbReference type="HAMAP" id="MF_00033">
    <property type="entry name" value="MurG"/>
    <property type="match status" value="1"/>
</dbReference>
<evidence type="ECO:0000256" key="1">
    <source>
        <dbReference type="ARBA" id="ARBA00022475"/>
    </source>
</evidence>
<dbReference type="NCBIfam" id="TIGR01133">
    <property type="entry name" value="murG"/>
    <property type="match status" value="1"/>
</dbReference>
<evidence type="ECO:0000259" key="12">
    <source>
        <dbReference type="Pfam" id="PF04101"/>
    </source>
</evidence>
<dbReference type="GO" id="GO:0005975">
    <property type="term" value="P:carbohydrate metabolic process"/>
    <property type="evidence" value="ECO:0007669"/>
    <property type="project" value="InterPro"/>
</dbReference>
<evidence type="ECO:0000256" key="8">
    <source>
        <dbReference type="ARBA" id="ARBA00023306"/>
    </source>
</evidence>
<keyword evidence="1 10" id="KW-1003">Cell membrane</keyword>
<dbReference type="GO" id="GO:0050511">
    <property type="term" value="F:undecaprenyldiphospho-muramoylpentapeptide beta-N-acetylglucosaminyltransferase activity"/>
    <property type="evidence" value="ECO:0007669"/>
    <property type="project" value="UniProtKB-UniRule"/>
</dbReference>
<protein>
    <recommendedName>
        <fullName evidence="10">UDP-N-acetylglucosamine--N-acetylmuramyl-(pentapeptide) pyrophosphoryl-undecaprenol N-acetylglucosamine transferase</fullName>
        <ecNumber evidence="10">2.4.1.227</ecNumber>
    </recommendedName>
    <alternativeName>
        <fullName evidence="10">Undecaprenyl-PP-MurNAc-pentapeptide-UDPGlcNAc GlcNAc transferase</fullName>
    </alternativeName>
</protein>
<evidence type="ECO:0000256" key="9">
    <source>
        <dbReference type="ARBA" id="ARBA00023316"/>
    </source>
</evidence>
<keyword evidence="5 10" id="KW-0133">Cell shape</keyword>
<evidence type="ECO:0000313" key="13">
    <source>
        <dbReference type="EMBL" id="PIV38791.1"/>
    </source>
</evidence>
<sequence length="375" mass="40617">MRIALTGGGTGGHLFPIIAVAREIKKVVEQSIVQIPPDKIGPVEFIFIGPQTVGEEVLAQEGIEHKKIMAGKLRRYPSLQNIADIFKMPIGLLQALWHLFFFMPNVVFSKGGFGSVPVVLAAWLFRIPILIHESDAVPGVANSFGAKFSTRIAIAFNEAGKYLPPQKVALTGNPVRTILLSGDKEKAKTLFGLTGLKSVILILGGSQGAQALNEVIAASLLSLLSRCEIIHQCGPDNEEAIKTLLNNKLPDSYHLYPFLNEEQMREALAAADMVISRAGAGSIAEISVLGKPSILIPLPNAAADHQNINANEFARYGATLVLEQMNLTPNLLQNRIFALLDNPDLLKKMGNNAKQFNPPDAAQKIAQEILTIAKW</sequence>
<evidence type="ECO:0000256" key="2">
    <source>
        <dbReference type="ARBA" id="ARBA00022618"/>
    </source>
</evidence>
<reference evidence="14" key="1">
    <citation type="submission" date="2017-09" db="EMBL/GenBank/DDBJ databases">
        <title>Depth-based differentiation of microbial function through sediment-hosted aquifers and enrichment of novel symbionts in the deep terrestrial subsurface.</title>
        <authorList>
            <person name="Probst A.J."/>
            <person name="Ladd B."/>
            <person name="Jarett J.K."/>
            <person name="Geller-Mcgrath D.E."/>
            <person name="Sieber C.M.K."/>
            <person name="Emerson J.B."/>
            <person name="Anantharaman K."/>
            <person name="Thomas B.C."/>
            <person name="Malmstrom R."/>
            <person name="Stieglmeier M."/>
            <person name="Klingl A."/>
            <person name="Woyke T."/>
            <person name="Ryan C.M."/>
            <person name="Banfield J.F."/>
        </authorList>
    </citation>
    <scope>NUCLEOTIDE SEQUENCE [LARGE SCALE GENOMIC DNA]</scope>
</reference>
<dbReference type="GO" id="GO:0071555">
    <property type="term" value="P:cell wall organization"/>
    <property type="evidence" value="ECO:0007669"/>
    <property type="project" value="UniProtKB-KW"/>
</dbReference>
<proteinExistence type="inferred from homology"/>
<comment type="subcellular location">
    <subcellularLocation>
        <location evidence="10">Cell membrane</location>
        <topology evidence="10">Peripheral membrane protein</topology>
        <orientation evidence="10">Cytoplasmic side</orientation>
    </subcellularLocation>
</comment>
<dbReference type="InterPro" id="IPR006009">
    <property type="entry name" value="GlcNAc_MurG"/>
</dbReference>
<dbReference type="PANTHER" id="PTHR21015:SF22">
    <property type="entry name" value="GLYCOSYLTRANSFERASE"/>
    <property type="match status" value="1"/>
</dbReference>
<evidence type="ECO:0000256" key="4">
    <source>
        <dbReference type="ARBA" id="ARBA00022679"/>
    </source>
</evidence>
<keyword evidence="6 10" id="KW-0573">Peptidoglycan synthesis</keyword>
<gene>
    <name evidence="10 13" type="primary">murG</name>
    <name evidence="13" type="ORF">COS30_00190</name>
</gene>
<comment type="caution">
    <text evidence="10">Lacks conserved residue(s) required for the propagation of feature annotation.</text>
</comment>
<keyword evidence="4 10" id="KW-0808">Transferase</keyword>
<keyword evidence="7 10" id="KW-0472">Membrane</keyword>
<comment type="caution">
    <text evidence="13">The sequence shown here is derived from an EMBL/GenBank/DDBJ whole genome shotgun (WGS) entry which is preliminary data.</text>
</comment>
<evidence type="ECO:0000259" key="11">
    <source>
        <dbReference type="Pfam" id="PF03033"/>
    </source>
</evidence>
<organism evidence="13 14">
    <name type="scientific">Candidatus Portnoybacteria bacterium CG02_land_8_20_14_3_00_45_8</name>
    <dbReference type="NCBI Taxonomy" id="1974807"/>
    <lineage>
        <taxon>Bacteria</taxon>
        <taxon>Candidatus Portnoyibacteriota</taxon>
    </lineage>
</organism>
<evidence type="ECO:0000256" key="5">
    <source>
        <dbReference type="ARBA" id="ARBA00022960"/>
    </source>
</evidence>
<feature type="binding site" evidence="10">
    <location>
        <position position="206"/>
    </location>
    <ligand>
        <name>UDP-N-acetyl-alpha-D-glucosamine</name>
        <dbReference type="ChEBI" id="CHEBI:57705"/>
    </ligand>
</feature>
<dbReference type="UniPathway" id="UPA00219"/>
<feature type="binding site" evidence="10">
    <location>
        <position position="306"/>
    </location>
    <ligand>
        <name>UDP-N-acetyl-alpha-D-glucosamine</name>
        <dbReference type="ChEBI" id="CHEBI:57705"/>
    </ligand>
</feature>
<dbReference type="Proteomes" id="UP000229247">
    <property type="component" value="Unassembled WGS sequence"/>
</dbReference>
<dbReference type="GO" id="GO:0008360">
    <property type="term" value="P:regulation of cell shape"/>
    <property type="evidence" value="ECO:0007669"/>
    <property type="project" value="UniProtKB-KW"/>
</dbReference>
<feature type="binding site" evidence="10">
    <location>
        <begin position="10"/>
        <end position="12"/>
    </location>
    <ligand>
        <name>UDP-N-acetyl-alpha-D-glucosamine</name>
        <dbReference type="ChEBI" id="CHEBI:57705"/>
    </ligand>
</feature>
<dbReference type="AlphaFoldDB" id="A0A2M7D712"/>
<dbReference type="EC" id="2.4.1.227" evidence="10"/>
<dbReference type="InterPro" id="IPR004276">
    <property type="entry name" value="GlycoTrans_28_N"/>
</dbReference>